<organism evidence="2">
    <name type="scientific">Anopheles darlingi</name>
    <name type="common">Mosquito</name>
    <dbReference type="NCBI Taxonomy" id="43151"/>
    <lineage>
        <taxon>Eukaryota</taxon>
        <taxon>Metazoa</taxon>
        <taxon>Ecdysozoa</taxon>
        <taxon>Arthropoda</taxon>
        <taxon>Hexapoda</taxon>
        <taxon>Insecta</taxon>
        <taxon>Pterygota</taxon>
        <taxon>Neoptera</taxon>
        <taxon>Endopterygota</taxon>
        <taxon>Diptera</taxon>
        <taxon>Nematocera</taxon>
        <taxon>Culicoidea</taxon>
        <taxon>Culicidae</taxon>
        <taxon>Anophelinae</taxon>
        <taxon>Anopheles</taxon>
    </lineage>
</organism>
<evidence type="ECO:0000256" key="1">
    <source>
        <dbReference type="SAM" id="SignalP"/>
    </source>
</evidence>
<keyword evidence="1" id="KW-0732">Signal</keyword>
<accession>A0A2M4D9Y8</accession>
<dbReference type="AlphaFoldDB" id="A0A2M4D9Y8"/>
<evidence type="ECO:0000313" key="2">
    <source>
        <dbReference type="EMBL" id="MBW74390.1"/>
    </source>
</evidence>
<dbReference type="EMBL" id="GGFL01010212">
    <property type="protein sequence ID" value="MBW74390.1"/>
    <property type="molecule type" value="Transcribed_RNA"/>
</dbReference>
<reference evidence="2" key="1">
    <citation type="submission" date="2018-01" db="EMBL/GenBank/DDBJ databases">
        <title>An insight into the sialome of Amazonian anophelines.</title>
        <authorList>
            <person name="Ribeiro J.M."/>
            <person name="Scarpassa V."/>
            <person name="Calvo E."/>
        </authorList>
    </citation>
    <scope>NUCLEOTIDE SEQUENCE</scope>
</reference>
<name>A0A2M4D9Y8_ANODA</name>
<proteinExistence type="predicted"/>
<feature type="chain" id="PRO_5014733953" evidence="1">
    <location>
        <begin position="17"/>
        <end position="102"/>
    </location>
</feature>
<sequence length="102" mass="10431">MLSTLIFFLLLTGCRTSGCCCCCCWLAEVPLGVVGPNTGTSSPFLPRYTVSRLVPVGGCVLPAGCLARWLARGVSAVTDGCCPSSSSDVVFCSPLPAAAGVR</sequence>
<feature type="signal peptide" evidence="1">
    <location>
        <begin position="1"/>
        <end position="16"/>
    </location>
</feature>
<protein>
    <submittedName>
        <fullName evidence="2">Putative secreted protein</fullName>
    </submittedName>
</protein>